<keyword evidence="2" id="KW-1185">Reference proteome</keyword>
<proteinExistence type="predicted"/>
<evidence type="ECO:0000313" key="2">
    <source>
        <dbReference type="Proteomes" id="UP000271700"/>
    </source>
</evidence>
<protein>
    <submittedName>
        <fullName evidence="1">Uncharacterized protein</fullName>
    </submittedName>
</protein>
<comment type="caution">
    <text evidence="1">The sequence shown here is derived from an EMBL/GenBank/DDBJ whole genome shotgun (WGS) entry which is preliminary data.</text>
</comment>
<name>A0A497Z7C6_9RHOB</name>
<dbReference type="EMBL" id="RCCT01000004">
    <property type="protein sequence ID" value="RLK03622.1"/>
    <property type="molecule type" value="Genomic_DNA"/>
</dbReference>
<organism evidence="1 2">
    <name type="scientific">Ruegeria conchae</name>
    <dbReference type="NCBI Taxonomy" id="981384"/>
    <lineage>
        <taxon>Bacteria</taxon>
        <taxon>Pseudomonadati</taxon>
        <taxon>Pseudomonadota</taxon>
        <taxon>Alphaproteobacteria</taxon>
        <taxon>Rhodobacterales</taxon>
        <taxon>Roseobacteraceae</taxon>
        <taxon>Ruegeria</taxon>
    </lineage>
</organism>
<gene>
    <name evidence="1" type="ORF">CLV75_3000</name>
</gene>
<dbReference type="AlphaFoldDB" id="A0A497Z7C6"/>
<accession>A0A497Z7C6</accession>
<dbReference type="Proteomes" id="UP000271700">
    <property type="component" value="Unassembled WGS sequence"/>
</dbReference>
<reference evidence="1 2" key="1">
    <citation type="submission" date="2018-10" db="EMBL/GenBank/DDBJ databases">
        <title>Genomic Encyclopedia of Archaeal and Bacterial Type Strains, Phase II (KMG-II): from individual species to whole genera.</title>
        <authorList>
            <person name="Goeker M."/>
        </authorList>
    </citation>
    <scope>NUCLEOTIDE SEQUENCE [LARGE SCALE GENOMIC DNA]</scope>
    <source>
        <strain evidence="1 2">DSM 29317</strain>
    </source>
</reference>
<sequence length="78" mass="8476">MKPDMRPNPSQKAIEKLFEIGIDFPEVGPPADAGMPELPEHVFPIEAPDLPDLTLPEEAMADIEIPAAILPTDIFDLG</sequence>
<dbReference type="RefSeq" id="WP_010443011.1">
    <property type="nucleotide sequence ID" value="NZ_AEYW01000022.1"/>
</dbReference>
<evidence type="ECO:0000313" key="1">
    <source>
        <dbReference type="EMBL" id="RLK03622.1"/>
    </source>
</evidence>